<evidence type="ECO:0000256" key="1">
    <source>
        <dbReference type="SAM" id="MobiDB-lite"/>
    </source>
</evidence>
<organism evidence="2">
    <name type="scientific">Brachypodium distachyon</name>
    <name type="common">Purple false brome</name>
    <name type="synonym">Trachynia distachya</name>
    <dbReference type="NCBI Taxonomy" id="15368"/>
    <lineage>
        <taxon>Eukaryota</taxon>
        <taxon>Viridiplantae</taxon>
        <taxon>Streptophyta</taxon>
        <taxon>Embryophyta</taxon>
        <taxon>Tracheophyta</taxon>
        <taxon>Spermatophyta</taxon>
        <taxon>Magnoliopsida</taxon>
        <taxon>Liliopsida</taxon>
        <taxon>Poales</taxon>
        <taxon>Poaceae</taxon>
        <taxon>BOP clade</taxon>
        <taxon>Pooideae</taxon>
        <taxon>Stipodae</taxon>
        <taxon>Brachypodieae</taxon>
        <taxon>Brachypodium</taxon>
    </lineage>
</organism>
<dbReference type="AlphaFoldDB" id="A0A2K2D800"/>
<reference evidence="3" key="3">
    <citation type="submission" date="2018-08" db="UniProtKB">
        <authorList>
            <consortium name="EnsemblPlants"/>
        </authorList>
    </citation>
    <scope>IDENTIFICATION</scope>
    <source>
        <strain evidence="3">cv. Bd21</strain>
    </source>
</reference>
<protein>
    <submittedName>
        <fullName evidence="2 3">Uncharacterized protein</fullName>
    </submittedName>
</protein>
<evidence type="ECO:0000313" key="3">
    <source>
        <dbReference type="EnsemblPlants" id="PNT70411"/>
    </source>
</evidence>
<keyword evidence="4" id="KW-1185">Reference proteome</keyword>
<dbReference type="Gramene" id="PNT70411">
    <property type="protein sequence ID" value="PNT70411"/>
    <property type="gene ID" value="BRADI_2g11405v3"/>
</dbReference>
<evidence type="ECO:0000313" key="4">
    <source>
        <dbReference type="Proteomes" id="UP000008810"/>
    </source>
</evidence>
<reference evidence="2" key="2">
    <citation type="submission" date="2017-06" db="EMBL/GenBank/DDBJ databases">
        <title>WGS assembly of Brachypodium distachyon.</title>
        <authorList>
            <consortium name="The International Brachypodium Initiative"/>
            <person name="Lucas S."/>
            <person name="Harmon-Smith M."/>
            <person name="Lail K."/>
            <person name="Tice H."/>
            <person name="Grimwood J."/>
            <person name="Bruce D."/>
            <person name="Barry K."/>
            <person name="Shu S."/>
            <person name="Lindquist E."/>
            <person name="Wang M."/>
            <person name="Pitluck S."/>
            <person name="Vogel J.P."/>
            <person name="Garvin D.F."/>
            <person name="Mockler T.C."/>
            <person name="Schmutz J."/>
            <person name="Rokhsar D."/>
            <person name="Bevan M.W."/>
        </authorList>
    </citation>
    <scope>NUCLEOTIDE SEQUENCE</scope>
    <source>
        <strain evidence="2">Bd21</strain>
    </source>
</reference>
<gene>
    <name evidence="2" type="ORF">BRADI_2g11405v3</name>
</gene>
<feature type="region of interest" description="Disordered" evidence="1">
    <location>
        <begin position="65"/>
        <end position="85"/>
    </location>
</feature>
<evidence type="ECO:0000313" key="2">
    <source>
        <dbReference type="EMBL" id="PNT70411.1"/>
    </source>
</evidence>
<dbReference type="Proteomes" id="UP000008810">
    <property type="component" value="Chromosome 2"/>
</dbReference>
<dbReference type="InParanoid" id="A0A2K2D800"/>
<dbReference type="EMBL" id="CM000881">
    <property type="protein sequence ID" value="PNT70411.1"/>
    <property type="molecule type" value="Genomic_DNA"/>
</dbReference>
<proteinExistence type="predicted"/>
<feature type="compositionally biased region" description="Basic and acidic residues" evidence="1">
    <location>
        <begin position="65"/>
        <end position="74"/>
    </location>
</feature>
<name>A0A2K2D800_BRADI</name>
<feature type="compositionally biased region" description="Polar residues" evidence="1">
    <location>
        <begin position="75"/>
        <end position="85"/>
    </location>
</feature>
<sequence length="85" mass="9275">MLRREGLLQSRKGGLVVTGDGEELDLSTFVRSPEGIAEHMKEAVDRGQIRRVRAEENSGIICVEGDTRTSEPRTGRSTPCSATCD</sequence>
<dbReference type="EnsemblPlants" id="PNT70411">
    <property type="protein sequence ID" value="PNT70411"/>
    <property type="gene ID" value="BRADI_2g11405v3"/>
</dbReference>
<reference evidence="2 3" key="1">
    <citation type="journal article" date="2010" name="Nature">
        <title>Genome sequencing and analysis of the model grass Brachypodium distachyon.</title>
        <authorList>
            <consortium name="International Brachypodium Initiative"/>
        </authorList>
    </citation>
    <scope>NUCLEOTIDE SEQUENCE [LARGE SCALE GENOMIC DNA]</scope>
    <source>
        <strain evidence="2 3">Bd21</strain>
    </source>
</reference>
<accession>A0A2K2D800</accession>